<organism evidence="1 2">
    <name type="scientific">Ovis ammon polii x Ovis aries</name>
    <dbReference type="NCBI Taxonomy" id="2918886"/>
    <lineage>
        <taxon>Eukaryota</taxon>
        <taxon>Metazoa</taxon>
        <taxon>Chordata</taxon>
        <taxon>Craniata</taxon>
        <taxon>Vertebrata</taxon>
        <taxon>Euteleostomi</taxon>
        <taxon>Mammalia</taxon>
        <taxon>Eutheria</taxon>
        <taxon>Laurasiatheria</taxon>
        <taxon>Artiodactyla</taxon>
        <taxon>Ruminantia</taxon>
        <taxon>Pecora</taxon>
        <taxon>Bovidae</taxon>
        <taxon>Caprinae</taxon>
        <taxon>Ovis</taxon>
    </lineage>
</organism>
<proteinExistence type="predicted"/>
<sequence length="507" mass="56862">MGYSKYATPSDNVSVQISNLPKNHRSLTWFYTTDQKIVEWESGEPTKYFDTKFKDRATLDSQSGTLHIPKVQKEDSSTYLLRVLKDNGHEEEYKISLMVLGELRCFTLDQKEKTSEDFSRKLSGNTAPPTSRASTLRLPKTTAIPGLGIVHQRTQDLTSLTSPSTLALGTPGHCRRRTWDLAGPPGPAASGIPKKLVGAIGGSVIFPLNLSVNLVDSIIWVFNSTTLVTIQPKTADKNALIIVTQKRNTERVNFTHEGYSLKLSRLTKNDSGVYRVEIHNSTLQDPLTQEYELHVYEYLSKPKVIIGLQENKNGTCVTNLTCSMEHGEEDVTYSWKSLDQATNESHRGSILPISWRWEKSDMTFICMASNPISSNSSNPIFAQNLCEGAAGGQTPYVILYVLLSFFLLCSLTLVLIIFIIRRERKKVSEIIEEKKELDTHQETLHFPPISEEMPEYDTISNFNSVIPEENPANSIYSTLHIPPKVTEPHSLPMSSDTPRSCTYNNVI</sequence>
<dbReference type="EMBL" id="CM043026">
    <property type="protein sequence ID" value="KAI4590494.1"/>
    <property type="molecule type" value="Genomic_DNA"/>
</dbReference>
<comment type="caution">
    <text evidence="1">The sequence shown here is derived from an EMBL/GenBank/DDBJ whole genome shotgun (WGS) entry which is preliminary data.</text>
</comment>
<gene>
    <name evidence="1" type="ORF">MJG53_001543</name>
</gene>
<name>A0ACB9VKF1_9CETA</name>
<evidence type="ECO:0000313" key="1">
    <source>
        <dbReference type="EMBL" id="KAI4590494.1"/>
    </source>
</evidence>
<evidence type="ECO:0000313" key="2">
    <source>
        <dbReference type="Proteomes" id="UP001057279"/>
    </source>
</evidence>
<protein>
    <submittedName>
        <fullName evidence="1">Uncharacterized protein</fullName>
    </submittedName>
</protein>
<keyword evidence="2" id="KW-1185">Reference proteome</keyword>
<dbReference type="Proteomes" id="UP001057279">
    <property type="component" value="Linkage Group LG01"/>
</dbReference>
<reference evidence="1" key="1">
    <citation type="submission" date="2022-03" db="EMBL/GenBank/DDBJ databases">
        <title>Genomic analyses of argali, domestic sheep and their hybrids provide insights into chromosomal evolution, heterosis and genetic basis of agronomic traits.</title>
        <authorList>
            <person name="Li M."/>
        </authorList>
    </citation>
    <scope>NUCLEOTIDE SEQUENCE</scope>
    <source>
        <strain evidence="1">F1 hybrid</strain>
    </source>
</reference>
<accession>A0ACB9VKF1</accession>